<gene>
    <name evidence="2" type="ORF">TorRG33x02_076330</name>
</gene>
<organism evidence="2 3">
    <name type="scientific">Trema orientale</name>
    <name type="common">Charcoal tree</name>
    <name type="synonym">Celtis orientalis</name>
    <dbReference type="NCBI Taxonomy" id="63057"/>
    <lineage>
        <taxon>Eukaryota</taxon>
        <taxon>Viridiplantae</taxon>
        <taxon>Streptophyta</taxon>
        <taxon>Embryophyta</taxon>
        <taxon>Tracheophyta</taxon>
        <taxon>Spermatophyta</taxon>
        <taxon>Magnoliopsida</taxon>
        <taxon>eudicotyledons</taxon>
        <taxon>Gunneridae</taxon>
        <taxon>Pentapetalae</taxon>
        <taxon>rosids</taxon>
        <taxon>fabids</taxon>
        <taxon>Rosales</taxon>
        <taxon>Cannabaceae</taxon>
        <taxon>Trema</taxon>
    </lineage>
</organism>
<feature type="region of interest" description="Disordered" evidence="1">
    <location>
        <begin position="1"/>
        <end position="33"/>
    </location>
</feature>
<dbReference type="Proteomes" id="UP000237000">
    <property type="component" value="Unassembled WGS sequence"/>
</dbReference>
<feature type="compositionally biased region" description="Basic residues" evidence="1">
    <location>
        <begin position="22"/>
        <end position="32"/>
    </location>
</feature>
<evidence type="ECO:0000313" key="3">
    <source>
        <dbReference type="Proteomes" id="UP000237000"/>
    </source>
</evidence>
<feature type="compositionally biased region" description="Basic and acidic residues" evidence="1">
    <location>
        <begin position="1"/>
        <end position="16"/>
    </location>
</feature>
<accession>A0A2P5FFV6</accession>
<keyword evidence="3" id="KW-1185">Reference proteome</keyword>
<evidence type="ECO:0000313" key="2">
    <source>
        <dbReference type="EMBL" id="PON96652.1"/>
    </source>
</evidence>
<reference evidence="3" key="1">
    <citation type="submission" date="2016-06" db="EMBL/GenBank/DDBJ databases">
        <title>Parallel loss of symbiosis genes in relatives of nitrogen-fixing non-legume Parasponia.</title>
        <authorList>
            <person name="Van Velzen R."/>
            <person name="Holmer R."/>
            <person name="Bu F."/>
            <person name="Rutten L."/>
            <person name="Van Zeijl A."/>
            <person name="Liu W."/>
            <person name="Santuari L."/>
            <person name="Cao Q."/>
            <person name="Sharma T."/>
            <person name="Shen D."/>
            <person name="Roswanjaya Y."/>
            <person name="Wardhani T."/>
            <person name="Kalhor M.S."/>
            <person name="Jansen J."/>
            <person name="Van den Hoogen J."/>
            <person name="Gungor B."/>
            <person name="Hartog M."/>
            <person name="Hontelez J."/>
            <person name="Verver J."/>
            <person name="Yang W.-C."/>
            <person name="Schijlen E."/>
            <person name="Repin R."/>
            <person name="Schilthuizen M."/>
            <person name="Schranz E."/>
            <person name="Heidstra R."/>
            <person name="Miyata K."/>
            <person name="Fedorova E."/>
            <person name="Kohlen W."/>
            <person name="Bisseling T."/>
            <person name="Smit S."/>
            <person name="Geurts R."/>
        </authorList>
    </citation>
    <scope>NUCLEOTIDE SEQUENCE [LARGE SCALE GENOMIC DNA]</scope>
    <source>
        <strain evidence="3">cv. RG33-2</strain>
    </source>
</reference>
<dbReference type="EMBL" id="JXTC01000037">
    <property type="protein sequence ID" value="PON96652.1"/>
    <property type="molecule type" value="Genomic_DNA"/>
</dbReference>
<comment type="caution">
    <text evidence="2">The sequence shown here is derived from an EMBL/GenBank/DDBJ whole genome shotgun (WGS) entry which is preliminary data.</text>
</comment>
<dbReference type="InParanoid" id="A0A2P5FFV6"/>
<sequence>MKKRSPNEEEKGKEISGSKSISMKKKKPKNWKRGFSLEASANANSKRNYYNPALIKKNQELYKNAKYISKFKKSMKEQGLSSATSHREVGYLI</sequence>
<dbReference type="AlphaFoldDB" id="A0A2P5FFV6"/>
<proteinExistence type="predicted"/>
<dbReference type="STRING" id="63057.A0A2P5FFV6"/>
<evidence type="ECO:0000256" key="1">
    <source>
        <dbReference type="SAM" id="MobiDB-lite"/>
    </source>
</evidence>
<name>A0A2P5FFV6_TREOI</name>
<dbReference type="OrthoDB" id="1928808at2759"/>
<protein>
    <submittedName>
        <fullName evidence="2">Uncharacterized protein</fullName>
    </submittedName>
</protein>